<gene>
    <name evidence="9" type="ORF">Gocc_0079</name>
</gene>
<evidence type="ECO:0000256" key="2">
    <source>
        <dbReference type="ARBA" id="ARBA00022448"/>
    </source>
</evidence>
<evidence type="ECO:0000256" key="7">
    <source>
        <dbReference type="ARBA" id="ARBA00023136"/>
    </source>
</evidence>
<reference evidence="10" key="2">
    <citation type="journal article" date="2019" name="MicrobiologyOpen">
        <title>High-quality draft genome sequence of Gaiella occulta isolated from a 150 meter deep mineral water borehole and comparison with the genome sequences of other deep-branching lineages of the phylum Actinobacteria.</title>
        <authorList>
            <person name="Severino R."/>
            <person name="Froufe H.J.C."/>
            <person name="Barroso C."/>
            <person name="Albuquerque L."/>
            <person name="Lobo-da-Cunha A."/>
            <person name="da Costa M.S."/>
            <person name="Egas C."/>
        </authorList>
    </citation>
    <scope>NUCLEOTIDE SEQUENCE [LARGE SCALE GENOMIC DNA]</scope>
    <source>
        <strain evidence="10">F2-233</strain>
    </source>
</reference>
<protein>
    <submittedName>
        <fullName evidence="9">Ribose/xylose/arabinose/galactoside ABC-type transport system permease component</fullName>
    </submittedName>
</protein>
<comment type="subcellular location">
    <subcellularLocation>
        <location evidence="1">Cell membrane</location>
        <topology evidence="1">Multi-pass membrane protein</topology>
    </subcellularLocation>
</comment>
<evidence type="ECO:0000256" key="5">
    <source>
        <dbReference type="ARBA" id="ARBA00022692"/>
    </source>
</evidence>
<keyword evidence="7 8" id="KW-0472">Membrane</keyword>
<dbReference type="AlphaFoldDB" id="A0A7M2Z063"/>
<dbReference type="OrthoDB" id="3468954at2"/>
<evidence type="ECO:0000256" key="4">
    <source>
        <dbReference type="ARBA" id="ARBA00022519"/>
    </source>
</evidence>
<dbReference type="GO" id="GO:0022857">
    <property type="term" value="F:transmembrane transporter activity"/>
    <property type="evidence" value="ECO:0007669"/>
    <property type="project" value="InterPro"/>
</dbReference>
<proteinExistence type="predicted"/>
<feature type="transmembrane region" description="Helical" evidence="8">
    <location>
        <begin position="109"/>
        <end position="132"/>
    </location>
</feature>
<dbReference type="RefSeq" id="WP_114794564.1">
    <property type="nucleotide sequence ID" value="NZ_QQZY01000001.1"/>
</dbReference>
<feature type="transmembrane region" description="Helical" evidence="8">
    <location>
        <begin position="58"/>
        <end position="78"/>
    </location>
</feature>
<evidence type="ECO:0000256" key="3">
    <source>
        <dbReference type="ARBA" id="ARBA00022475"/>
    </source>
</evidence>
<dbReference type="GO" id="GO:0005886">
    <property type="term" value="C:plasma membrane"/>
    <property type="evidence" value="ECO:0007669"/>
    <property type="project" value="UniProtKB-SubCell"/>
</dbReference>
<dbReference type="CDD" id="cd06579">
    <property type="entry name" value="TM_PBP1_transp_AraH_like"/>
    <property type="match status" value="1"/>
</dbReference>
<feature type="transmembrane region" description="Helical" evidence="8">
    <location>
        <begin position="177"/>
        <end position="199"/>
    </location>
</feature>
<evidence type="ECO:0000256" key="1">
    <source>
        <dbReference type="ARBA" id="ARBA00004651"/>
    </source>
</evidence>
<dbReference type="EMBL" id="QQZY01000001">
    <property type="protein sequence ID" value="RDI75660.1"/>
    <property type="molecule type" value="Genomic_DNA"/>
</dbReference>
<reference evidence="9 10" key="1">
    <citation type="submission" date="2018-07" db="EMBL/GenBank/DDBJ databases">
        <title>High-quality-draft genome sequence of Gaiella occulta.</title>
        <authorList>
            <person name="Severino R."/>
            <person name="Froufe H.J.C."/>
            <person name="Rainey F.A."/>
            <person name="Barroso C."/>
            <person name="Albuquerque L."/>
            <person name="Lobo-Da-Cunha A."/>
            <person name="Da Costa M.S."/>
            <person name="Egas C."/>
        </authorList>
    </citation>
    <scope>NUCLEOTIDE SEQUENCE [LARGE SCALE GENOMIC DNA]</scope>
    <source>
        <strain evidence="9 10">F2-233</strain>
    </source>
</reference>
<organism evidence="9 10">
    <name type="scientific">Gaiella occulta</name>
    <dbReference type="NCBI Taxonomy" id="1002870"/>
    <lineage>
        <taxon>Bacteria</taxon>
        <taxon>Bacillati</taxon>
        <taxon>Actinomycetota</taxon>
        <taxon>Thermoleophilia</taxon>
        <taxon>Gaiellales</taxon>
        <taxon>Gaiellaceae</taxon>
        <taxon>Gaiella</taxon>
    </lineage>
</organism>
<accession>A0A7M2Z063</accession>
<keyword evidence="10" id="KW-1185">Reference proteome</keyword>
<keyword evidence="2" id="KW-0813">Transport</keyword>
<feature type="transmembrane region" description="Helical" evidence="8">
    <location>
        <begin position="312"/>
        <end position="329"/>
    </location>
</feature>
<dbReference type="InterPro" id="IPR001851">
    <property type="entry name" value="ABC_transp_permease"/>
</dbReference>
<feature type="transmembrane region" description="Helical" evidence="8">
    <location>
        <begin position="285"/>
        <end position="306"/>
    </location>
</feature>
<dbReference type="Pfam" id="PF02653">
    <property type="entry name" value="BPD_transp_2"/>
    <property type="match status" value="1"/>
</dbReference>
<sequence length="338" mass="35482">MISTTESTEPANPAARERSRSRVADLMERYALLGAWGLVIVVFGVLRPETFLTTANFSTIFGSQAILVVLTLALLPPLTAGDYDLSVAATMGLSGMTLAILNVDHGWSIAMAIVAAVVVGLLVGLINGALVVLLGIDSLIVTLGTSTFIAGVILWISDSQTISGISQPLIDVVVVNRFLGIPLAFYYGIALGVIMFYVFEYMPVGRRLLFVGRGRNVARLSGIRVARLRWGAFIASGVISAFAGVLYTGTLGSADPTSSLSFLLPAFAAAFLGATTIMPGRFNPLGSIAAVYFLVTGITGLQLLGVQTFVQQLFYGSALVLAVALSQLARRRDAAGSG</sequence>
<keyword evidence="3" id="KW-1003">Cell membrane</keyword>
<evidence type="ECO:0000256" key="6">
    <source>
        <dbReference type="ARBA" id="ARBA00022989"/>
    </source>
</evidence>
<feature type="transmembrane region" description="Helical" evidence="8">
    <location>
        <begin position="228"/>
        <end position="247"/>
    </location>
</feature>
<dbReference type="PANTHER" id="PTHR32196:SF21">
    <property type="entry name" value="ABC TRANSPORTER PERMEASE PROTEIN YPHD-RELATED"/>
    <property type="match status" value="1"/>
</dbReference>
<keyword evidence="4" id="KW-0997">Cell inner membrane</keyword>
<feature type="transmembrane region" description="Helical" evidence="8">
    <location>
        <begin position="259"/>
        <end position="278"/>
    </location>
</feature>
<dbReference type="PANTHER" id="PTHR32196">
    <property type="entry name" value="ABC TRANSPORTER PERMEASE PROTEIN YPHD-RELATED-RELATED"/>
    <property type="match status" value="1"/>
</dbReference>
<name>A0A7M2Z063_9ACTN</name>
<comment type="caution">
    <text evidence="9">The sequence shown here is derived from an EMBL/GenBank/DDBJ whole genome shotgun (WGS) entry which is preliminary data.</text>
</comment>
<keyword evidence="6 8" id="KW-1133">Transmembrane helix</keyword>
<evidence type="ECO:0000313" key="10">
    <source>
        <dbReference type="Proteomes" id="UP000254134"/>
    </source>
</evidence>
<keyword evidence="5 8" id="KW-0812">Transmembrane</keyword>
<evidence type="ECO:0000313" key="9">
    <source>
        <dbReference type="EMBL" id="RDI75660.1"/>
    </source>
</evidence>
<dbReference type="Proteomes" id="UP000254134">
    <property type="component" value="Unassembled WGS sequence"/>
</dbReference>
<feature type="transmembrane region" description="Helical" evidence="8">
    <location>
        <begin position="26"/>
        <end position="46"/>
    </location>
</feature>
<evidence type="ECO:0000256" key="8">
    <source>
        <dbReference type="SAM" id="Phobius"/>
    </source>
</evidence>
<feature type="transmembrane region" description="Helical" evidence="8">
    <location>
        <begin position="139"/>
        <end position="157"/>
    </location>
</feature>